<dbReference type="GO" id="GO:0012505">
    <property type="term" value="C:endomembrane system"/>
    <property type="evidence" value="ECO:0007669"/>
    <property type="project" value="UniProtKB-SubCell"/>
</dbReference>
<dbReference type="OrthoDB" id="5586090at2759"/>
<comment type="subcellular location">
    <subcellularLocation>
        <location evidence="1">Endomembrane system</location>
        <topology evidence="1">Multi-pass membrane protein</topology>
    </subcellularLocation>
</comment>
<dbReference type="AlphaFoldDB" id="A0A367YP98"/>
<gene>
    <name evidence="8" type="primary">PEX30_0</name>
    <name evidence="8" type="ORF">Cantr_03487</name>
</gene>
<evidence type="ECO:0000256" key="6">
    <source>
        <dbReference type="SAM" id="Phobius"/>
    </source>
</evidence>
<dbReference type="InterPro" id="IPR052646">
    <property type="entry name" value="Peroxisomal_PEX28-32"/>
</dbReference>
<feature type="transmembrane region" description="Helical" evidence="6">
    <location>
        <begin position="50"/>
        <end position="69"/>
    </location>
</feature>
<protein>
    <submittedName>
        <fullName evidence="8">Peroxisomal membrane protein PEX30</fullName>
    </submittedName>
</protein>
<dbReference type="Proteomes" id="UP000253472">
    <property type="component" value="Unassembled WGS sequence"/>
</dbReference>
<evidence type="ECO:0000256" key="5">
    <source>
        <dbReference type="SAM" id="MobiDB-lite"/>
    </source>
</evidence>
<dbReference type="EMBL" id="QLNQ01000001">
    <property type="protein sequence ID" value="RCK67648.1"/>
    <property type="molecule type" value="Genomic_DNA"/>
</dbReference>
<dbReference type="InterPro" id="IPR006614">
    <property type="entry name" value="Peroxin/Ferlin"/>
</dbReference>
<dbReference type="PANTHER" id="PTHR31679">
    <property type="entry name" value="PEROXISOMAL MEMBRANE PROTEIN PEX30-RELATED"/>
    <property type="match status" value="1"/>
</dbReference>
<keyword evidence="9" id="KW-1185">Reference proteome</keyword>
<dbReference type="GO" id="GO:0005778">
    <property type="term" value="C:peroxisomal membrane"/>
    <property type="evidence" value="ECO:0007669"/>
    <property type="project" value="TreeGrafter"/>
</dbReference>
<dbReference type="PANTHER" id="PTHR31679:SF2">
    <property type="entry name" value="PEROXISOMAL MEMBRANE PROTEIN PEX30-RELATED"/>
    <property type="match status" value="1"/>
</dbReference>
<feature type="region of interest" description="Disordered" evidence="5">
    <location>
        <begin position="231"/>
        <end position="265"/>
    </location>
</feature>
<feature type="domain" description="Peroxin/Ferlin" evidence="7">
    <location>
        <begin position="85"/>
        <end position="162"/>
    </location>
</feature>
<comment type="caution">
    <text evidence="8">The sequence shown here is derived from an EMBL/GenBank/DDBJ whole genome shotgun (WGS) entry which is preliminary data.</text>
</comment>
<dbReference type="InterPro" id="IPR010482">
    <property type="entry name" value="TECPR1-like_DysF"/>
</dbReference>
<dbReference type="SMART" id="SM00693">
    <property type="entry name" value="DysFN"/>
    <property type="match status" value="1"/>
</dbReference>
<dbReference type="STRING" id="5486.A0A367YP98"/>
<proteinExistence type="predicted"/>
<reference evidence="8 9" key="1">
    <citation type="submission" date="2018-06" db="EMBL/GenBank/DDBJ databases">
        <title>Whole genome sequencing of Candida tropicalis (genome annotated by CSBL at Korea University).</title>
        <authorList>
            <person name="Ahn J."/>
        </authorList>
    </citation>
    <scope>NUCLEOTIDE SEQUENCE [LARGE SCALE GENOMIC DNA]</scope>
    <source>
        <strain evidence="8 9">ATCC 20962</strain>
    </source>
</reference>
<evidence type="ECO:0000256" key="1">
    <source>
        <dbReference type="ARBA" id="ARBA00004127"/>
    </source>
</evidence>
<dbReference type="GO" id="GO:0007031">
    <property type="term" value="P:peroxisome organization"/>
    <property type="evidence" value="ECO:0007669"/>
    <property type="project" value="UniProtKB-ARBA"/>
</dbReference>
<dbReference type="Pfam" id="PF06398">
    <property type="entry name" value="Pex24p"/>
    <property type="match status" value="2"/>
</dbReference>
<keyword evidence="4 6" id="KW-0472">Membrane</keyword>
<name>A0A367YP98_9ASCO</name>
<evidence type="ECO:0000259" key="7">
    <source>
        <dbReference type="SMART" id="SM00693"/>
    </source>
</evidence>
<sequence>MLNSRIVEEANLYPTLDDVVQALTATCIKADLFLLPITSLSLTAYDIKRLLFTTLFLTPVYLIVTFLLINQERSCYSAGSSFTKPVRFTYVIYENQRKWLGIGWSSNLLSYERTPWTDEFLNESSSIDTFKLPNSLDDSQHAVDAKIQGATWRWVDKTWRLDLTNDGAITLPSSKRSKTTANPASDEGFIYYDNTWKKPSTEDTFSNTPEEEDGSEQLSWCLMKSWKRVWSWPRPPKPLVRARQTQPPPRKSRTCDLQKRTQTRR</sequence>
<accession>A0A367YP98</accession>
<evidence type="ECO:0000313" key="8">
    <source>
        <dbReference type="EMBL" id="RCK67648.1"/>
    </source>
</evidence>
<keyword evidence="2 6" id="KW-0812">Transmembrane</keyword>
<evidence type="ECO:0000313" key="9">
    <source>
        <dbReference type="Proteomes" id="UP000253472"/>
    </source>
</evidence>
<evidence type="ECO:0000256" key="2">
    <source>
        <dbReference type="ARBA" id="ARBA00022692"/>
    </source>
</evidence>
<organism evidence="8 9">
    <name type="scientific">Candida viswanathii</name>
    <dbReference type="NCBI Taxonomy" id="5486"/>
    <lineage>
        <taxon>Eukaryota</taxon>
        <taxon>Fungi</taxon>
        <taxon>Dikarya</taxon>
        <taxon>Ascomycota</taxon>
        <taxon>Saccharomycotina</taxon>
        <taxon>Pichiomycetes</taxon>
        <taxon>Debaryomycetaceae</taxon>
        <taxon>Candida/Lodderomyces clade</taxon>
        <taxon>Candida</taxon>
    </lineage>
</organism>
<keyword evidence="3 6" id="KW-1133">Transmembrane helix</keyword>
<evidence type="ECO:0000256" key="3">
    <source>
        <dbReference type="ARBA" id="ARBA00022989"/>
    </source>
</evidence>
<evidence type="ECO:0000256" key="4">
    <source>
        <dbReference type="ARBA" id="ARBA00023136"/>
    </source>
</evidence>